<reference evidence="2 3" key="1">
    <citation type="journal article" date="2010" name="Nature">
        <title>The Ectocarpus genome and the independent evolution of multicellularity in brown algae.</title>
        <authorList>
            <person name="Cock J.M."/>
            <person name="Sterck L."/>
            <person name="Rouze P."/>
            <person name="Scornet D."/>
            <person name="Allen A.E."/>
            <person name="Amoutzias G."/>
            <person name="Anthouard V."/>
            <person name="Artiguenave F."/>
            <person name="Aury J.M."/>
            <person name="Badger J.H."/>
            <person name="Beszteri B."/>
            <person name="Billiau K."/>
            <person name="Bonnet E."/>
            <person name="Bothwell J.H."/>
            <person name="Bowler C."/>
            <person name="Boyen C."/>
            <person name="Brownlee C."/>
            <person name="Carrano C.J."/>
            <person name="Charrier B."/>
            <person name="Cho G.Y."/>
            <person name="Coelho S.M."/>
            <person name="Collen J."/>
            <person name="Corre E."/>
            <person name="Da Silva C."/>
            <person name="Delage L."/>
            <person name="Delaroque N."/>
            <person name="Dittami S.M."/>
            <person name="Doulbeau S."/>
            <person name="Elias M."/>
            <person name="Farnham G."/>
            <person name="Gachon C.M."/>
            <person name="Gschloessl B."/>
            <person name="Heesch S."/>
            <person name="Jabbari K."/>
            <person name="Jubin C."/>
            <person name="Kawai H."/>
            <person name="Kimura K."/>
            <person name="Kloareg B."/>
            <person name="Kupper F.C."/>
            <person name="Lang D."/>
            <person name="Le Bail A."/>
            <person name="Leblanc C."/>
            <person name="Lerouge P."/>
            <person name="Lohr M."/>
            <person name="Lopez P.J."/>
            <person name="Martens C."/>
            <person name="Maumus F."/>
            <person name="Michel G."/>
            <person name="Miranda-Saavedra D."/>
            <person name="Morales J."/>
            <person name="Moreau H."/>
            <person name="Motomura T."/>
            <person name="Nagasato C."/>
            <person name="Napoli C.A."/>
            <person name="Nelson D.R."/>
            <person name="Nyvall-Collen P."/>
            <person name="Peters A.F."/>
            <person name="Pommier C."/>
            <person name="Potin P."/>
            <person name="Poulain J."/>
            <person name="Quesneville H."/>
            <person name="Read B."/>
            <person name="Rensing S.A."/>
            <person name="Ritter A."/>
            <person name="Rousvoal S."/>
            <person name="Samanta M."/>
            <person name="Samson G."/>
            <person name="Schroeder D.C."/>
            <person name="Segurens B."/>
            <person name="Strittmatter M."/>
            <person name="Tonon T."/>
            <person name="Tregear J.W."/>
            <person name="Valentin K."/>
            <person name="von Dassow P."/>
            <person name="Yamagishi T."/>
            <person name="Van de Peer Y."/>
            <person name="Wincker P."/>
        </authorList>
    </citation>
    <scope>NUCLEOTIDE SEQUENCE [LARGE SCALE GENOMIC DNA]</scope>
    <source>
        <strain evidence="3">Ec32 / CCAP1310/4</strain>
    </source>
</reference>
<feature type="region of interest" description="Disordered" evidence="1">
    <location>
        <begin position="179"/>
        <end position="204"/>
    </location>
</feature>
<feature type="region of interest" description="Disordered" evidence="1">
    <location>
        <begin position="419"/>
        <end position="472"/>
    </location>
</feature>
<dbReference type="EMBL" id="FN648283">
    <property type="protein sequence ID" value="CBJ30184.1"/>
    <property type="molecule type" value="Genomic_DNA"/>
</dbReference>
<dbReference type="Proteomes" id="UP000002630">
    <property type="component" value="Linkage Group LG21"/>
</dbReference>
<protein>
    <submittedName>
        <fullName evidence="2">Uncharacterized protein</fullName>
    </submittedName>
</protein>
<keyword evidence="3" id="KW-1185">Reference proteome</keyword>
<gene>
    <name evidence="2" type="ORF">Esi_0179_0017</name>
</gene>
<evidence type="ECO:0000256" key="1">
    <source>
        <dbReference type="SAM" id="MobiDB-lite"/>
    </source>
</evidence>
<evidence type="ECO:0000313" key="2">
    <source>
        <dbReference type="EMBL" id="CBJ30184.1"/>
    </source>
</evidence>
<feature type="compositionally biased region" description="Gly residues" evidence="1">
    <location>
        <begin position="123"/>
        <end position="140"/>
    </location>
</feature>
<feature type="region of interest" description="Disordered" evidence="1">
    <location>
        <begin position="488"/>
        <end position="508"/>
    </location>
</feature>
<name>D7FND0_ECTSI</name>
<accession>D7FND0</accession>
<dbReference type="InParanoid" id="D7FND0"/>
<feature type="compositionally biased region" description="Basic and acidic residues" evidence="1">
    <location>
        <begin position="78"/>
        <end position="95"/>
    </location>
</feature>
<sequence>MVPSLAGSSDLSSGVISGFRRALVWADGGQAAAAEGCPSVVSSLNGIPGRGAGSADVYSDNATGGEHADQSRNLPGEGNRDNHPKPAQGLHREGSGDNSDNDRDDDYALSSIGGGDDADGRFGNAGGTHGRLSRGGGGGITSHDPEVKGVGAPEGDGYKLDGRLKESLTWRWPSMCSTADARGANDDLSPQKPPKGSYLRQRGPTDFRDFFDSEEEMAARQQQPKAYAHLGGLREEGKAKYVFDRTSHTRKGSLAAHLRGDYEPRPKGYRGTNVHSVADWRRLNTTLDRYAITGREAMERVAKSDRELRSQGVWVRQHTKAREQRRQRANHLLEVYRSELLKEQLREIEALHLAPGEQHAHATKNMKDQILAADRIMRTVLRYGLVGNMEDAHYVKYAADAAQRAGLASTNGAAAAEMKAGGGSGAGGGTARERPNGDGGVVKASSKKSARVATKKRAGSKHGVGDDSGEQMSPYSVALARPLPARVTPDTERRTGQLKTAKPPLNAGRFALGEGQGTASAAAEQARRSLIQSERLRTFSLAGHPLRRGAENDTTAVPALIPIPEGFGHANGQHKSFVAGRIIEALRASQVDAITGRQKRIAVPLWHRATDDMDSSGAGSVLYSDLIGHTYSVLVGPTRGVVGRRQGTG</sequence>
<proteinExistence type="predicted"/>
<feature type="compositionally biased region" description="Basic residues" evidence="1">
    <location>
        <begin position="445"/>
        <end position="460"/>
    </location>
</feature>
<dbReference type="AlphaFoldDB" id="D7FND0"/>
<feature type="region of interest" description="Disordered" evidence="1">
    <location>
        <begin position="50"/>
        <end position="160"/>
    </location>
</feature>
<organism evidence="2 3">
    <name type="scientific">Ectocarpus siliculosus</name>
    <name type="common">Brown alga</name>
    <name type="synonym">Conferva siliculosa</name>
    <dbReference type="NCBI Taxonomy" id="2880"/>
    <lineage>
        <taxon>Eukaryota</taxon>
        <taxon>Sar</taxon>
        <taxon>Stramenopiles</taxon>
        <taxon>Ochrophyta</taxon>
        <taxon>PX clade</taxon>
        <taxon>Phaeophyceae</taxon>
        <taxon>Ectocarpales</taxon>
        <taxon>Ectocarpaceae</taxon>
        <taxon>Ectocarpus</taxon>
    </lineage>
</organism>
<dbReference type="EMBL" id="FN649746">
    <property type="protein sequence ID" value="CBJ30184.1"/>
    <property type="molecule type" value="Genomic_DNA"/>
</dbReference>
<feature type="compositionally biased region" description="Gly residues" evidence="1">
    <location>
        <begin position="420"/>
        <end position="430"/>
    </location>
</feature>
<dbReference type="OrthoDB" id="193076at2759"/>
<evidence type="ECO:0000313" key="3">
    <source>
        <dbReference type="Proteomes" id="UP000002630"/>
    </source>
</evidence>